<dbReference type="Gene3D" id="3.40.630.30">
    <property type="match status" value="1"/>
</dbReference>
<keyword evidence="6 11" id="KW-0103">Bromodomain</keyword>
<organism evidence="15 16">
    <name type="scientific">Besnoitia besnoiti</name>
    <name type="common">Apicomplexan protozoan</name>
    <dbReference type="NCBI Taxonomy" id="94643"/>
    <lineage>
        <taxon>Eukaryota</taxon>
        <taxon>Sar</taxon>
        <taxon>Alveolata</taxon>
        <taxon>Apicomplexa</taxon>
        <taxon>Conoidasida</taxon>
        <taxon>Coccidia</taxon>
        <taxon>Eucoccidiorida</taxon>
        <taxon>Eimeriorina</taxon>
        <taxon>Sarcocystidae</taxon>
        <taxon>Besnoitia</taxon>
    </lineage>
</organism>
<dbReference type="SUPFAM" id="SSF47370">
    <property type="entry name" value="Bromodomain"/>
    <property type="match status" value="1"/>
</dbReference>
<evidence type="ECO:0000256" key="8">
    <source>
        <dbReference type="ARBA" id="ARBA00023163"/>
    </source>
</evidence>
<dbReference type="PANTHER" id="PTHR45750">
    <property type="entry name" value="GH11602P"/>
    <property type="match status" value="1"/>
</dbReference>
<feature type="domain" description="N-acetyltransferase" evidence="14">
    <location>
        <begin position="728"/>
        <end position="881"/>
    </location>
</feature>
<evidence type="ECO:0000256" key="10">
    <source>
        <dbReference type="ARBA" id="ARBA00023315"/>
    </source>
</evidence>
<dbReference type="FunFam" id="3.40.630.30:FF:000004">
    <property type="entry name" value="Histone acetyltransferase KAT2A"/>
    <property type="match status" value="1"/>
</dbReference>
<dbReference type="PROSITE" id="PS50014">
    <property type="entry name" value="BROMODOMAIN_2"/>
    <property type="match status" value="1"/>
</dbReference>
<dbReference type="PROSITE" id="PS51186">
    <property type="entry name" value="GNAT"/>
    <property type="match status" value="1"/>
</dbReference>
<comment type="caution">
    <text evidence="15">The sequence shown here is derived from an EMBL/GenBank/DDBJ whole genome shotgun (WGS) entry which is preliminary data.</text>
</comment>
<keyword evidence="10" id="KW-0012">Acyltransferase</keyword>
<dbReference type="GO" id="GO:0005634">
    <property type="term" value="C:nucleus"/>
    <property type="evidence" value="ECO:0007669"/>
    <property type="project" value="UniProtKB-SubCell"/>
</dbReference>
<dbReference type="KEGG" id="bbes:BESB_046640"/>
<dbReference type="CDD" id="cd04301">
    <property type="entry name" value="NAT_SF"/>
    <property type="match status" value="1"/>
</dbReference>
<evidence type="ECO:0000256" key="5">
    <source>
        <dbReference type="ARBA" id="ARBA00023015"/>
    </source>
</evidence>
<feature type="compositionally biased region" description="Low complexity" evidence="12">
    <location>
        <begin position="429"/>
        <end position="449"/>
    </location>
</feature>
<evidence type="ECO:0000256" key="7">
    <source>
        <dbReference type="ARBA" id="ARBA00023159"/>
    </source>
</evidence>
<keyword evidence="5" id="KW-0805">Transcription regulation</keyword>
<feature type="compositionally biased region" description="Low complexity" evidence="12">
    <location>
        <begin position="64"/>
        <end position="104"/>
    </location>
</feature>
<feature type="compositionally biased region" description="Low complexity" evidence="12">
    <location>
        <begin position="177"/>
        <end position="188"/>
    </location>
</feature>
<dbReference type="AlphaFoldDB" id="A0A2A9MLW5"/>
<evidence type="ECO:0000256" key="4">
    <source>
        <dbReference type="ARBA" id="ARBA00022679"/>
    </source>
</evidence>
<dbReference type="EC" id="2.3.1.48" evidence="3"/>
<evidence type="ECO:0000256" key="3">
    <source>
        <dbReference type="ARBA" id="ARBA00013184"/>
    </source>
</evidence>
<evidence type="ECO:0000256" key="12">
    <source>
        <dbReference type="SAM" id="MobiDB-lite"/>
    </source>
</evidence>
<keyword evidence="16" id="KW-1185">Reference proteome</keyword>
<dbReference type="InterPro" id="IPR036427">
    <property type="entry name" value="Bromodomain-like_sf"/>
</dbReference>
<dbReference type="OrthoDB" id="1937912at2759"/>
<evidence type="ECO:0000259" key="14">
    <source>
        <dbReference type="PROSITE" id="PS51186"/>
    </source>
</evidence>
<dbReference type="InterPro" id="IPR016181">
    <property type="entry name" value="Acyl_CoA_acyltransferase"/>
</dbReference>
<evidence type="ECO:0000256" key="2">
    <source>
        <dbReference type="ARBA" id="ARBA00008607"/>
    </source>
</evidence>
<evidence type="ECO:0000313" key="15">
    <source>
        <dbReference type="EMBL" id="PFH36472.1"/>
    </source>
</evidence>
<dbReference type="GO" id="GO:0010484">
    <property type="term" value="F:histone H3 acetyltransferase activity"/>
    <property type="evidence" value="ECO:0007669"/>
    <property type="project" value="TreeGrafter"/>
</dbReference>
<dbReference type="InterPro" id="IPR037800">
    <property type="entry name" value="GCN5"/>
</dbReference>
<feature type="compositionally biased region" description="Basic and acidic residues" evidence="12">
    <location>
        <begin position="105"/>
        <end position="140"/>
    </location>
</feature>
<evidence type="ECO:0000259" key="13">
    <source>
        <dbReference type="PROSITE" id="PS50014"/>
    </source>
</evidence>
<dbReference type="Pfam" id="PF00583">
    <property type="entry name" value="Acetyltransf_1"/>
    <property type="match status" value="1"/>
</dbReference>
<dbReference type="GO" id="GO:0000123">
    <property type="term" value="C:histone acetyltransferase complex"/>
    <property type="evidence" value="ECO:0007669"/>
    <property type="project" value="TreeGrafter"/>
</dbReference>
<dbReference type="Pfam" id="PF00439">
    <property type="entry name" value="Bromodomain"/>
    <property type="match status" value="1"/>
</dbReference>
<dbReference type="STRING" id="94643.A0A2A9MLW5"/>
<evidence type="ECO:0000313" key="16">
    <source>
        <dbReference type="Proteomes" id="UP000224006"/>
    </source>
</evidence>
<proteinExistence type="inferred from homology"/>
<accession>A0A2A9MLW5</accession>
<dbReference type="SUPFAM" id="SSF55729">
    <property type="entry name" value="Acyl-CoA N-acyltransferases (Nat)"/>
    <property type="match status" value="1"/>
</dbReference>
<feature type="compositionally biased region" description="Polar residues" evidence="12">
    <location>
        <begin position="1"/>
        <end position="15"/>
    </location>
</feature>
<name>A0A2A9MLW5_BESBE</name>
<evidence type="ECO:0000256" key="11">
    <source>
        <dbReference type="PROSITE-ProRule" id="PRU00035"/>
    </source>
</evidence>
<feature type="region of interest" description="Disordered" evidence="12">
    <location>
        <begin position="375"/>
        <end position="453"/>
    </location>
</feature>
<gene>
    <name evidence="15" type="ORF">BESB_046640</name>
</gene>
<dbReference type="CDD" id="cd05509">
    <property type="entry name" value="Bromo_gcn5_like"/>
    <property type="match status" value="1"/>
</dbReference>
<dbReference type="PANTHER" id="PTHR45750:SF3">
    <property type="entry name" value="HISTONE ACETYLTRANSFERASE"/>
    <property type="match status" value="1"/>
</dbReference>
<dbReference type="RefSeq" id="XP_029220481.1">
    <property type="nucleotide sequence ID" value="XM_029363115.1"/>
</dbReference>
<dbReference type="EMBL" id="NWUJ01000003">
    <property type="protein sequence ID" value="PFH36472.1"/>
    <property type="molecule type" value="Genomic_DNA"/>
</dbReference>
<feature type="compositionally biased region" description="Polar residues" evidence="12">
    <location>
        <begin position="52"/>
        <end position="62"/>
    </location>
</feature>
<feature type="compositionally biased region" description="Basic and acidic residues" evidence="12">
    <location>
        <begin position="518"/>
        <end position="546"/>
    </location>
</feature>
<keyword evidence="4 15" id="KW-0808">Transferase</keyword>
<feature type="region of interest" description="Disordered" evidence="12">
    <location>
        <begin position="514"/>
        <end position="546"/>
    </location>
</feature>
<dbReference type="Proteomes" id="UP000224006">
    <property type="component" value="Chromosome III"/>
</dbReference>
<dbReference type="Gene3D" id="1.20.920.10">
    <property type="entry name" value="Bromodomain-like"/>
    <property type="match status" value="1"/>
</dbReference>
<feature type="compositionally biased region" description="Low complexity" evidence="12">
    <location>
        <begin position="1095"/>
        <end position="1114"/>
    </location>
</feature>
<comment type="similarity">
    <text evidence="2">Belongs to the acetyltransferase family. GCN5 subfamily.</text>
</comment>
<reference evidence="15 16" key="1">
    <citation type="submission" date="2017-09" db="EMBL/GenBank/DDBJ databases">
        <title>Genome sequencing of Besnoitia besnoiti strain Bb-Ger1.</title>
        <authorList>
            <person name="Schares G."/>
            <person name="Venepally P."/>
            <person name="Lorenzi H.A."/>
        </authorList>
    </citation>
    <scope>NUCLEOTIDE SEQUENCE [LARGE SCALE GENOMIC DNA]</scope>
    <source>
        <strain evidence="15 16">Bb-Ger1</strain>
    </source>
</reference>
<sequence>MTPSESPRTAPQEFSGTGGTPAHSTEDQAQASGSAASSDASSSDTPPRARSITASPANGETRPSSKPDCGPSSSSVSPASRRFAPSAEASESGGASSAAEAGTAEGDRRGGGNQEGREGSWMDAKARSPVKSEEAGRTRLPESSTVEPKEAARVSAMEGDAEESSRVAVADAQRPDAASSSVAAESHAQNGGGARPVKESLPHAEPTPSSESVSASSSSSGAPTLPSCPVPPGASAPLRAGPIGFPGPQGPAAGSSPPLPLGSPPPPTSLCPMLESCLPLNATIGDIVLRLVKEILQPVLARDIAVDPPSPFRFTSNGMAKGLELSPLSLPPGYVSSLLENYAEMGTAGSCFYCVSAPCVCAAFAPPLPAHSHAGLQDRAGQAGPVQGEGRRKRSRESEDASSLQEGDAAGDRNGNARAPSFGHKVRVAQANGAAERAGPAPGASRALAPSPPPFQDNLRQMCLFFPYSSVPPPKLIDTRYLCLFLSASADSPGGGGPGCGAARGLGPFAGLGVDFASDERGEGEKGTSDGKEGSAGDKPTGDDSTHFFLKFGEPRTKTQGDGEDLVKGFPDHARVGWELVEEVTESLEAIFNTIQMDTVEDRREALTVPDEFYAQNYWEWRQFLLDKAPTGASVSRTFGRSLLRSLLLATPGTIAKDLHRTPISFAAGILFFRLCEEVGIEPETRHVLWRTVASSQPEMKSRLVSESGLGFLRRDLGSAKEEEAGLITFKCVTNDRQPFSSRALVTVKNIFSRQLPKMPREYIVRLVFDRNHYTFCLNKEDTIIGGCCFRPYFQQKFAEIAFLAVTSTEQVKGYGTRLMNHLKEHVKKSGIEYFLTYADNFAVGYFRKQGFTQKISMPRERWYGYIKDYEGGTLMECHINPRINYLRLSEMLHDQQQVIKRATLALKPLVVYQGLDFWKKNPGQTLSPSQIPGLLQCGWHPGEGAPRAATDGKATAGPEGAGFVGSSAGGEGVSGAGLGHQGYMRPLHDQIMDILDALGKHHSAWPFLKPVSREEAPDYYDVIQQPTDISTMKKKCKKKHYTSAQMFADEVQLMFKNCRQYNHQQTIYYKYANELDKFVTPKIQALKQAFQQQQKQLAGAAPPANRNSRNAAPQPMKTQSLHGEEATGAPSKHLAF</sequence>
<keyword evidence="9" id="KW-0539">Nucleus</keyword>
<dbReference type="InterPro" id="IPR000182">
    <property type="entry name" value="GNAT_dom"/>
</dbReference>
<feature type="compositionally biased region" description="Low complexity" evidence="12">
    <location>
        <begin position="27"/>
        <end position="44"/>
    </location>
</feature>
<feature type="domain" description="Bromo" evidence="13">
    <location>
        <begin position="1000"/>
        <end position="1070"/>
    </location>
</feature>
<evidence type="ECO:0000256" key="1">
    <source>
        <dbReference type="ARBA" id="ARBA00004123"/>
    </source>
</evidence>
<evidence type="ECO:0000256" key="6">
    <source>
        <dbReference type="ARBA" id="ARBA00023117"/>
    </source>
</evidence>
<keyword evidence="8" id="KW-0804">Transcription</keyword>
<feature type="compositionally biased region" description="Pro residues" evidence="12">
    <location>
        <begin position="257"/>
        <end position="266"/>
    </location>
</feature>
<dbReference type="GeneID" id="40309594"/>
<protein>
    <recommendedName>
        <fullName evidence="3">histone acetyltransferase</fullName>
        <ecNumber evidence="3">2.3.1.48</ecNumber>
    </recommendedName>
</protein>
<comment type="subcellular location">
    <subcellularLocation>
        <location evidence="1">Nucleus</location>
    </subcellularLocation>
</comment>
<feature type="region of interest" description="Disordered" evidence="12">
    <location>
        <begin position="1"/>
        <end position="266"/>
    </location>
</feature>
<dbReference type="VEuPathDB" id="ToxoDB:BESB_046640"/>
<evidence type="ECO:0000256" key="9">
    <source>
        <dbReference type="ARBA" id="ARBA00023242"/>
    </source>
</evidence>
<dbReference type="SMART" id="SM00297">
    <property type="entry name" value="BROMO"/>
    <property type="match status" value="1"/>
</dbReference>
<dbReference type="InterPro" id="IPR001487">
    <property type="entry name" value="Bromodomain"/>
</dbReference>
<dbReference type="GO" id="GO:0045944">
    <property type="term" value="P:positive regulation of transcription by RNA polymerase II"/>
    <property type="evidence" value="ECO:0007669"/>
    <property type="project" value="TreeGrafter"/>
</dbReference>
<feature type="compositionally biased region" description="Low complexity" evidence="12">
    <location>
        <begin position="206"/>
        <end position="225"/>
    </location>
</feature>
<keyword evidence="7" id="KW-0010">Activator</keyword>
<dbReference type="PRINTS" id="PR00503">
    <property type="entry name" value="BROMODOMAIN"/>
</dbReference>
<feature type="region of interest" description="Disordered" evidence="12">
    <location>
        <begin position="1095"/>
        <end position="1137"/>
    </location>
</feature>